<protein>
    <recommendedName>
        <fullName evidence="5">Zinc finger DksA/TraR C4-type domain-containing protein</fullName>
    </recommendedName>
</protein>
<evidence type="ECO:0000256" key="2">
    <source>
        <dbReference type="ARBA" id="ARBA00022771"/>
    </source>
</evidence>
<evidence type="ECO:0000256" key="3">
    <source>
        <dbReference type="ARBA" id="ARBA00022833"/>
    </source>
</evidence>
<dbReference type="EMBL" id="APPE01000031">
    <property type="protein sequence ID" value="ENV00424.1"/>
    <property type="molecule type" value="Genomic_DNA"/>
</dbReference>
<comment type="caution">
    <text evidence="6">The sequence shown here is derived from an EMBL/GenBank/DDBJ whole genome shotgun (WGS) entry which is preliminary data.</text>
</comment>
<evidence type="ECO:0000313" key="7">
    <source>
        <dbReference type="Proteomes" id="UP000013070"/>
    </source>
</evidence>
<dbReference type="Gene3D" id="1.20.120.910">
    <property type="entry name" value="DksA, coiled-coil domain"/>
    <property type="match status" value="1"/>
</dbReference>
<dbReference type="PROSITE" id="PS51128">
    <property type="entry name" value="ZF_DKSA_2"/>
    <property type="match status" value="1"/>
</dbReference>
<evidence type="ECO:0000256" key="4">
    <source>
        <dbReference type="PROSITE-ProRule" id="PRU00510"/>
    </source>
</evidence>
<dbReference type="AlphaFoldDB" id="N8WU58"/>
<organism evidence="6 7">
    <name type="scientific">Acinetobacter variabilis</name>
    <dbReference type="NCBI Taxonomy" id="70346"/>
    <lineage>
        <taxon>Bacteria</taxon>
        <taxon>Pseudomonadati</taxon>
        <taxon>Pseudomonadota</taxon>
        <taxon>Gammaproteobacteria</taxon>
        <taxon>Moraxellales</taxon>
        <taxon>Moraxellaceae</taxon>
        <taxon>Acinetobacter</taxon>
    </lineage>
</organism>
<keyword evidence="2" id="KW-0863">Zinc-finger</keyword>
<evidence type="ECO:0000259" key="5">
    <source>
        <dbReference type="Pfam" id="PF01258"/>
    </source>
</evidence>
<dbReference type="GO" id="GO:1900378">
    <property type="term" value="P:positive regulation of secondary metabolite biosynthetic process"/>
    <property type="evidence" value="ECO:0007669"/>
    <property type="project" value="TreeGrafter"/>
</dbReference>
<dbReference type="HOGENOM" id="CLU_158637_1_0_6"/>
<gene>
    <name evidence="6" type="ORF">F969_00656</name>
</gene>
<dbReference type="SUPFAM" id="SSF57716">
    <property type="entry name" value="Glucocorticoid receptor-like (DNA-binding domain)"/>
    <property type="match status" value="1"/>
</dbReference>
<keyword evidence="7" id="KW-1185">Reference proteome</keyword>
<accession>N8WU58</accession>
<proteinExistence type="predicted"/>
<sequence length="68" mass="7777">MTDIADLANEVIERNISEQIKSHVNRTDQESAHECEDCGKDIPEGRRLAAKGTQHCVDCAEYYERKRV</sequence>
<dbReference type="Pfam" id="PF01258">
    <property type="entry name" value="zf-dskA_traR"/>
    <property type="match status" value="1"/>
</dbReference>
<evidence type="ECO:0000256" key="1">
    <source>
        <dbReference type="ARBA" id="ARBA00022723"/>
    </source>
</evidence>
<dbReference type="PANTHER" id="PTHR38777">
    <property type="entry name" value="FELS-2 PROPHAGE PROTEIN"/>
    <property type="match status" value="1"/>
</dbReference>
<dbReference type="PATRIC" id="fig|1217710.3.peg.615"/>
<evidence type="ECO:0000313" key="6">
    <source>
        <dbReference type="EMBL" id="ENV00424.1"/>
    </source>
</evidence>
<dbReference type="PANTHER" id="PTHR38777:SF1">
    <property type="entry name" value="DNAK SUPPRESSOR PROTEIN"/>
    <property type="match status" value="1"/>
</dbReference>
<dbReference type="InterPro" id="IPR000962">
    <property type="entry name" value="Znf_DskA_TraR"/>
</dbReference>
<name>N8WU58_9GAMM</name>
<feature type="domain" description="Zinc finger DksA/TraR C4-type" evidence="5">
    <location>
        <begin position="34"/>
        <end position="65"/>
    </location>
</feature>
<dbReference type="GO" id="GO:0008270">
    <property type="term" value="F:zinc ion binding"/>
    <property type="evidence" value="ECO:0007669"/>
    <property type="project" value="UniProtKB-KW"/>
</dbReference>
<reference evidence="6 7" key="1">
    <citation type="submission" date="2013-02" db="EMBL/GenBank/DDBJ databases">
        <title>The Genome Sequence of Acinetobacter sp. NIPH 899.</title>
        <authorList>
            <consortium name="The Broad Institute Genome Sequencing Platform"/>
            <consortium name="The Broad Institute Genome Sequencing Center for Infectious Disease"/>
            <person name="Cerqueira G."/>
            <person name="Feldgarden M."/>
            <person name="Courvalin P."/>
            <person name="Perichon B."/>
            <person name="Grillot-Courvalin C."/>
            <person name="Clermont D."/>
            <person name="Rocha E."/>
            <person name="Yoon E.-J."/>
            <person name="Nemec A."/>
            <person name="Walker B."/>
            <person name="Young S.K."/>
            <person name="Zeng Q."/>
            <person name="Gargeya S."/>
            <person name="Fitzgerald M."/>
            <person name="Haas B."/>
            <person name="Abouelleil A."/>
            <person name="Alvarado L."/>
            <person name="Arachchi H.M."/>
            <person name="Berlin A.M."/>
            <person name="Chapman S.B."/>
            <person name="Dewar J."/>
            <person name="Goldberg J."/>
            <person name="Griggs A."/>
            <person name="Gujja S."/>
            <person name="Hansen M."/>
            <person name="Howarth C."/>
            <person name="Imamovic A."/>
            <person name="Larimer J."/>
            <person name="McCowan C."/>
            <person name="Murphy C."/>
            <person name="Neiman D."/>
            <person name="Pearson M."/>
            <person name="Priest M."/>
            <person name="Roberts A."/>
            <person name="Saif S."/>
            <person name="Shea T."/>
            <person name="Sisk P."/>
            <person name="Sykes S."/>
            <person name="Wortman J."/>
            <person name="Nusbaum C."/>
            <person name="Birren B."/>
        </authorList>
    </citation>
    <scope>NUCLEOTIDE SEQUENCE [LARGE SCALE GENOMIC DNA]</scope>
    <source>
        <strain evidence="6 7">NIPH 899</strain>
    </source>
</reference>
<keyword evidence="3" id="KW-0862">Zinc</keyword>
<feature type="zinc finger region" description="dksA C4-type" evidence="4">
    <location>
        <begin position="35"/>
        <end position="59"/>
    </location>
</feature>
<dbReference type="Proteomes" id="UP000013070">
    <property type="component" value="Unassembled WGS sequence"/>
</dbReference>
<keyword evidence="1" id="KW-0479">Metal-binding</keyword>
<dbReference type="RefSeq" id="WP_004780942.1">
    <property type="nucleotide sequence ID" value="NZ_KB849398.1"/>
</dbReference>